<dbReference type="PROSITE" id="PS50850">
    <property type="entry name" value="MFS"/>
    <property type="match status" value="1"/>
</dbReference>
<evidence type="ECO:0000256" key="5">
    <source>
        <dbReference type="ARBA" id="ARBA00023136"/>
    </source>
</evidence>
<dbReference type="Proteomes" id="UP000527616">
    <property type="component" value="Unassembled WGS sequence"/>
</dbReference>
<feature type="domain" description="Major facilitator superfamily (MFS) profile" evidence="7">
    <location>
        <begin position="250"/>
        <end position="444"/>
    </location>
</feature>
<dbReference type="InterPro" id="IPR020846">
    <property type="entry name" value="MFS_dom"/>
</dbReference>
<feature type="transmembrane region" description="Helical" evidence="6">
    <location>
        <begin position="21"/>
        <end position="43"/>
    </location>
</feature>
<dbReference type="Pfam" id="PF11700">
    <property type="entry name" value="ATG22"/>
    <property type="match status" value="1"/>
</dbReference>
<feature type="transmembrane region" description="Helical" evidence="6">
    <location>
        <begin position="58"/>
        <end position="78"/>
    </location>
</feature>
<dbReference type="InterPro" id="IPR024671">
    <property type="entry name" value="Atg22-like"/>
</dbReference>
<feature type="transmembrane region" description="Helical" evidence="6">
    <location>
        <begin position="286"/>
        <end position="304"/>
    </location>
</feature>
<feature type="transmembrane region" description="Helical" evidence="6">
    <location>
        <begin position="316"/>
        <end position="334"/>
    </location>
</feature>
<dbReference type="GO" id="GO:0005886">
    <property type="term" value="C:plasma membrane"/>
    <property type="evidence" value="ECO:0007669"/>
    <property type="project" value="UniProtKB-SubCell"/>
</dbReference>
<dbReference type="Gene3D" id="1.20.1250.20">
    <property type="entry name" value="MFS general substrate transporter like domains"/>
    <property type="match status" value="1"/>
</dbReference>
<keyword evidence="2" id="KW-0813">Transport</keyword>
<feature type="transmembrane region" description="Helical" evidence="6">
    <location>
        <begin position="374"/>
        <end position="398"/>
    </location>
</feature>
<dbReference type="AlphaFoldDB" id="A0A7Z0IJI1"/>
<dbReference type="EMBL" id="JACBZS010000001">
    <property type="protein sequence ID" value="NYI69456.1"/>
    <property type="molecule type" value="Genomic_DNA"/>
</dbReference>
<feature type="transmembrane region" description="Helical" evidence="6">
    <location>
        <begin position="114"/>
        <end position="134"/>
    </location>
</feature>
<evidence type="ECO:0000259" key="7">
    <source>
        <dbReference type="PROSITE" id="PS50850"/>
    </source>
</evidence>
<evidence type="ECO:0000313" key="9">
    <source>
        <dbReference type="Proteomes" id="UP000527616"/>
    </source>
</evidence>
<keyword evidence="9" id="KW-1185">Reference proteome</keyword>
<sequence length="444" mass="46630">MSVGDAVPPRPSRVAAAAWALWDWGSAAFNAVITTFVFVPYLARAVAPAEGPVSGTEYVARAMAITGLVILVFAPVMGQRADARGRRRSSLGVWSALTWLIMFSLFAIKDSPDYLLAGLVLIGLGNVCFQFAEVNYFAMLPQVSTPANVGRVSGLGWGMGYFGGIVLLALVYFGLIAPEVGWFGVTADEGMKYRVVAVGAAVWFMIFGLPVLFAVPRNVPPPGSRPLGPIAAYRKLYADVRTLWQTRRSAVWFLLASALYRDGLAGVFTFGAVLAVTVYGLSESQVLIFGIAANVVAGLAAVIGGRIEDRVGPKPVIMASLALLVGAGTVLLFVSGPTMFWIFGLILCLAVGPAQASSRSYLARLAPRGHEGEMFGLYATTGRAVSFVGPALFAAFAAWGGDRLGTLGIVVLLLAGGLLLWRLPNTPAAAPDPAVGDGSPSGRE</sequence>
<comment type="caution">
    <text evidence="8">The sequence shown here is derived from an EMBL/GenBank/DDBJ whole genome shotgun (WGS) entry which is preliminary data.</text>
</comment>
<keyword evidence="3 6" id="KW-0812">Transmembrane</keyword>
<dbReference type="RefSeq" id="WP_343045794.1">
    <property type="nucleotide sequence ID" value="NZ_JACBZS010000001.1"/>
</dbReference>
<keyword evidence="4 6" id="KW-1133">Transmembrane helix</keyword>
<evidence type="ECO:0000256" key="6">
    <source>
        <dbReference type="SAM" id="Phobius"/>
    </source>
</evidence>
<evidence type="ECO:0000256" key="2">
    <source>
        <dbReference type="ARBA" id="ARBA00022448"/>
    </source>
</evidence>
<gene>
    <name evidence="8" type="ORF">GGQ54_000016</name>
</gene>
<protein>
    <submittedName>
        <fullName evidence="8">UMF1 family MFS transporter</fullName>
    </submittedName>
</protein>
<evidence type="ECO:0000256" key="4">
    <source>
        <dbReference type="ARBA" id="ARBA00022989"/>
    </source>
</evidence>
<feature type="transmembrane region" description="Helical" evidence="6">
    <location>
        <begin position="195"/>
        <end position="215"/>
    </location>
</feature>
<dbReference type="GO" id="GO:0022857">
    <property type="term" value="F:transmembrane transporter activity"/>
    <property type="evidence" value="ECO:0007669"/>
    <property type="project" value="InterPro"/>
</dbReference>
<feature type="transmembrane region" description="Helical" evidence="6">
    <location>
        <begin position="251"/>
        <end position="280"/>
    </location>
</feature>
<dbReference type="InterPro" id="IPR036259">
    <property type="entry name" value="MFS_trans_sf"/>
</dbReference>
<evidence type="ECO:0000256" key="3">
    <source>
        <dbReference type="ARBA" id="ARBA00022692"/>
    </source>
</evidence>
<keyword evidence="5 6" id="KW-0472">Membrane</keyword>
<dbReference type="SUPFAM" id="SSF103473">
    <property type="entry name" value="MFS general substrate transporter"/>
    <property type="match status" value="1"/>
</dbReference>
<organism evidence="8 9">
    <name type="scientific">Naumannella cuiyingiana</name>
    <dbReference type="NCBI Taxonomy" id="1347891"/>
    <lineage>
        <taxon>Bacteria</taxon>
        <taxon>Bacillati</taxon>
        <taxon>Actinomycetota</taxon>
        <taxon>Actinomycetes</taxon>
        <taxon>Propionibacteriales</taxon>
        <taxon>Propionibacteriaceae</taxon>
        <taxon>Naumannella</taxon>
    </lineage>
</organism>
<evidence type="ECO:0000313" key="8">
    <source>
        <dbReference type="EMBL" id="NYI69456.1"/>
    </source>
</evidence>
<accession>A0A7Z0IJI1</accession>
<evidence type="ECO:0000256" key="1">
    <source>
        <dbReference type="ARBA" id="ARBA00004651"/>
    </source>
</evidence>
<feature type="transmembrane region" description="Helical" evidence="6">
    <location>
        <begin position="404"/>
        <end position="421"/>
    </location>
</feature>
<reference evidence="8 9" key="1">
    <citation type="submission" date="2020-07" db="EMBL/GenBank/DDBJ databases">
        <title>Sequencing the genomes of 1000 actinobacteria strains.</title>
        <authorList>
            <person name="Klenk H.-P."/>
        </authorList>
    </citation>
    <scope>NUCLEOTIDE SEQUENCE [LARGE SCALE GENOMIC DNA]</scope>
    <source>
        <strain evidence="8 9">DSM 103164</strain>
    </source>
</reference>
<proteinExistence type="predicted"/>
<feature type="transmembrane region" description="Helical" evidence="6">
    <location>
        <begin position="155"/>
        <end position="175"/>
    </location>
</feature>
<dbReference type="PANTHER" id="PTHR23519:SF1">
    <property type="entry name" value="AUTOPHAGY-RELATED PROTEIN 22"/>
    <property type="match status" value="1"/>
</dbReference>
<feature type="transmembrane region" description="Helical" evidence="6">
    <location>
        <begin position="90"/>
        <end position="108"/>
    </location>
</feature>
<name>A0A7Z0IJI1_9ACTN</name>
<dbReference type="InterPro" id="IPR050495">
    <property type="entry name" value="ATG22/LtaA_families"/>
</dbReference>
<comment type="subcellular location">
    <subcellularLocation>
        <location evidence="1">Cell membrane</location>
        <topology evidence="1">Multi-pass membrane protein</topology>
    </subcellularLocation>
</comment>
<dbReference type="PANTHER" id="PTHR23519">
    <property type="entry name" value="AUTOPHAGY-RELATED PROTEIN 22"/>
    <property type="match status" value="1"/>
</dbReference>